<protein>
    <recommendedName>
        <fullName evidence="4">Transmembrane protein</fullName>
    </recommendedName>
</protein>
<organism evidence="2 3">
    <name type="scientific">Polyporus arcularius HHB13444</name>
    <dbReference type="NCBI Taxonomy" id="1314778"/>
    <lineage>
        <taxon>Eukaryota</taxon>
        <taxon>Fungi</taxon>
        <taxon>Dikarya</taxon>
        <taxon>Basidiomycota</taxon>
        <taxon>Agaricomycotina</taxon>
        <taxon>Agaricomycetes</taxon>
        <taxon>Polyporales</taxon>
        <taxon>Polyporaceae</taxon>
        <taxon>Polyporus</taxon>
    </lineage>
</organism>
<keyword evidence="1" id="KW-0812">Transmembrane</keyword>
<keyword evidence="1" id="KW-1133">Transmembrane helix</keyword>
<keyword evidence="3" id="KW-1185">Reference proteome</keyword>
<feature type="transmembrane region" description="Helical" evidence="1">
    <location>
        <begin position="134"/>
        <end position="153"/>
    </location>
</feature>
<dbReference type="Proteomes" id="UP000308197">
    <property type="component" value="Unassembled WGS sequence"/>
</dbReference>
<sequence length="181" mass="17869">MCFDACPHAPCTLPAPAFFSRILADVRSGALAGGRTAPLADLRPDTFPGAASFASTLVNSIGGCCAATGGVLTQVLPSTGVPTAVVSAEDAATLASMSRLEAAMMSEALGADAESSMRLEDEGAGCDGASCGTGATACLGVAVAALFFAAGLFRADVAFLVAVALVSFLFGVVLVLALFVV</sequence>
<evidence type="ECO:0000256" key="1">
    <source>
        <dbReference type="SAM" id="Phobius"/>
    </source>
</evidence>
<proteinExistence type="predicted"/>
<keyword evidence="1" id="KW-0472">Membrane</keyword>
<feature type="transmembrane region" description="Helical" evidence="1">
    <location>
        <begin position="160"/>
        <end position="180"/>
    </location>
</feature>
<dbReference type="EMBL" id="ML211106">
    <property type="protein sequence ID" value="TFK88593.1"/>
    <property type="molecule type" value="Genomic_DNA"/>
</dbReference>
<dbReference type="InParanoid" id="A0A5C3PR47"/>
<evidence type="ECO:0000313" key="3">
    <source>
        <dbReference type="Proteomes" id="UP000308197"/>
    </source>
</evidence>
<name>A0A5C3PR47_9APHY</name>
<dbReference type="AlphaFoldDB" id="A0A5C3PR47"/>
<reference evidence="2 3" key="1">
    <citation type="journal article" date="2019" name="Nat. Ecol. Evol.">
        <title>Megaphylogeny resolves global patterns of mushroom evolution.</title>
        <authorList>
            <person name="Varga T."/>
            <person name="Krizsan K."/>
            <person name="Foldi C."/>
            <person name="Dima B."/>
            <person name="Sanchez-Garcia M."/>
            <person name="Sanchez-Ramirez S."/>
            <person name="Szollosi G.J."/>
            <person name="Szarkandi J.G."/>
            <person name="Papp V."/>
            <person name="Albert L."/>
            <person name="Andreopoulos W."/>
            <person name="Angelini C."/>
            <person name="Antonin V."/>
            <person name="Barry K.W."/>
            <person name="Bougher N.L."/>
            <person name="Buchanan P."/>
            <person name="Buyck B."/>
            <person name="Bense V."/>
            <person name="Catcheside P."/>
            <person name="Chovatia M."/>
            <person name="Cooper J."/>
            <person name="Damon W."/>
            <person name="Desjardin D."/>
            <person name="Finy P."/>
            <person name="Geml J."/>
            <person name="Haridas S."/>
            <person name="Hughes K."/>
            <person name="Justo A."/>
            <person name="Karasinski D."/>
            <person name="Kautmanova I."/>
            <person name="Kiss B."/>
            <person name="Kocsube S."/>
            <person name="Kotiranta H."/>
            <person name="LaButti K.M."/>
            <person name="Lechner B.E."/>
            <person name="Liimatainen K."/>
            <person name="Lipzen A."/>
            <person name="Lukacs Z."/>
            <person name="Mihaltcheva S."/>
            <person name="Morgado L.N."/>
            <person name="Niskanen T."/>
            <person name="Noordeloos M.E."/>
            <person name="Ohm R.A."/>
            <person name="Ortiz-Santana B."/>
            <person name="Ovrebo C."/>
            <person name="Racz N."/>
            <person name="Riley R."/>
            <person name="Savchenko A."/>
            <person name="Shiryaev A."/>
            <person name="Soop K."/>
            <person name="Spirin V."/>
            <person name="Szebenyi C."/>
            <person name="Tomsovsky M."/>
            <person name="Tulloss R.E."/>
            <person name="Uehling J."/>
            <person name="Grigoriev I.V."/>
            <person name="Vagvolgyi C."/>
            <person name="Papp T."/>
            <person name="Martin F.M."/>
            <person name="Miettinen O."/>
            <person name="Hibbett D.S."/>
            <person name="Nagy L.G."/>
        </authorList>
    </citation>
    <scope>NUCLEOTIDE SEQUENCE [LARGE SCALE GENOMIC DNA]</scope>
    <source>
        <strain evidence="2 3">HHB13444</strain>
    </source>
</reference>
<gene>
    <name evidence="2" type="ORF">K466DRAFT_65694</name>
</gene>
<evidence type="ECO:0000313" key="2">
    <source>
        <dbReference type="EMBL" id="TFK88593.1"/>
    </source>
</evidence>
<evidence type="ECO:0008006" key="4">
    <source>
        <dbReference type="Google" id="ProtNLM"/>
    </source>
</evidence>
<accession>A0A5C3PR47</accession>